<proteinExistence type="inferred from homology"/>
<evidence type="ECO:0000256" key="4">
    <source>
        <dbReference type="SAM" id="SignalP"/>
    </source>
</evidence>
<accession>A0A0D8J446</accession>
<evidence type="ECO:0008006" key="7">
    <source>
        <dbReference type="Google" id="ProtNLM"/>
    </source>
</evidence>
<evidence type="ECO:0000313" key="5">
    <source>
        <dbReference type="EMBL" id="KJF41687.1"/>
    </source>
</evidence>
<name>A0A0D8J446_9BACT</name>
<dbReference type="GO" id="GO:0007155">
    <property type="term" value="P:cell adhesion"/>
    <property type="evidence" value="ECO:0007669"/>
    <property type="project" value="InterPro"/>
</dbReference>
<dbReference type="OrthoDB" id="1112732at2"/>
<comment type="similarity">
    <text evidence="1">Belongs to the CsgA/CsgB family.</text>
</comment>
<keyword evidence="2 4" id="KW-0732">Signal</keyword>
<dbReference type="GO" id="GO:0009289">
    <property type="term" value="C:pilus"/>
    <property type="evidence" value="ECO:0007669"/>
    <property type="project" value="InterPro"/>
</dbReference>
<evidence type="ECO:0000256" key="1">
    <source>
        <dbReference type="ARBA" id="ARBA00009766"/>
    </source>
</evidence>
<comment type="caution">
    <text evidence="5">The sequence shown here is derived from an EMBL/GenBank/DDBJ whole genome shotgun (WGS) entry which is preliminary data.</text>
</comment>
<dbReference type="AlphaFoldDB" id="A0A0D8J446"/>
<feature type="chain" id="PRO_5002330847" description="Curlin associated repeat-containing protein" evidence="4">
    <location>
        <begin position="20"/>
        <end position="599"/>
    </location>
</feature>
<dbReference type="STRING" id="1544798.LH29_24075"/>
<dbReference type="Pfam" id="PF07012">
    <property type="entry name" value="Curlin_rpt"/>
    <property type="match status" value="1"/>
</dbReference>
<dbReference type="Proteomes" id="UP000032544">
    <property type="component" value="Unassembled WGS sequence"/>
</dbReference>
<reference evidence="5 6" key="1">
    <citation type="submission" date="2014-09" db="EMBL/GenBank/DDBJ databases">
        <title>Draft Genome Sequence of Draconibacterium sp. JN14CK-3.</title>
        <authorList>
            <person name="Dong C."/>
            <person name="Lai Q."/>
            <person name="Shao Z."/>
        </authorList>
    </citation>
    <scope>NUCLEOTIDE SEQUENCE [LARGE SCALE GENOMIC DNA]</scope>
    <source>
        <strain evidence="5 6">JN14CK-3</strain>
    </source>
</reference>
<dbReference type="EMBL" id="JRHC01000010">
    <property type="protein sequence ID" value="KJF41687.1"/>
    <property type="molecule type" value="Genomic_DNA"/>
</dbReference>
<organism evidence="5 6">
    <name type="scientific">Draconibacterium sediminis</name>
    <dbReference type="NCBI Taxonomy" id="1544798"/>
    <lineage>
        <taxon>Bacteria</taxon>
        <taxon>Pseudomonadati</taxon>
        <taxon>Bacteroidota</taxon>
        <taxon>Bacteroidia</taxon>
        <taxon>Marinilabiliales</taxon>
        <taxon>Prolixibacteraceae</taxon>
        <taxon>Draconibacterium</taxon>
    </lineage>
</organism>
<evidence type="ECO:0000256" key="3">
    <source>
        <dbReference type="SAM" id="MobiDB-lite"/>
    </source>
</evidence>
<evidence type="ECO:0000256" key="2">
    <source>
        <dbReference type="ARBA" id="ARBA00022729"/>
    </source>
</evidence>
<gene>
    <name evidence="5" type="ORF">LH29_24075</name>
</gene>
<evidence type="ECO:0000313" key="6">
    <source>
        <dbReference type="Proteomes" id="UP000032544"/>
    </source>
</evidence>
<keyword evidence="6" id="KW-1185">Reference proteome</keyword>
<feature type="region of interest" description="Disordered" evidence="3">
    <location>
        <begin position="85"/>
        <end position="115"/>
    </location>
</feature>
<feature type="signal peptide" evidence="4">
    <location>
        <begin position="1"/>
        <end position="19"/>
    </location>
</feature>
<sequence>MKKLGFLFVFMALAGLTFAQNAVVDQTNESGTSVQAAVTQTGTNTATVTQSSVLNVNNVNTISATVNQTNTPGGVANSVTINQSITDDDDSDGSILSADATQEGEDNSIRQTQENNGNDFLDRFVSRVFTASQTGNSNLIEQSSTDGDQGSVEFTATQVGDENTATQTTLMAGGSSYDGDQTPFATGVILQEGNLNQATQIMQSLDADGNIYQNGSSNTGTQFFGNLSKENYADIDQFGEANEAHQTFSSGNSTAISTLTAFQNGQGNQSEQTVTVGNDNTGYVEQTGNYGDAFQTFTGDDNNASVDQSGYMNVATQDLIGDMNNATIEQVGGSENSATQKMEGHNDNATIQQLNNFYGSYNTASQTFTSTSGDNTASILQNGLGGATPPNTATQYVEGTSNNLSITQTAESWYSDATQNVLGAESSNNTLTINQNWGDDNNALQTVSGSSNTVYGEQHGVWYGNGENLTQTITGDLNDISVIQYEDNDFASQTVTGNGNTLKTVQNGENASAVMLVIGDNNVASLEQNGSVASADIYQEGELNVVQGLSGAEFAIGNGTLDIDQFGTGNIVNIGQTAFGASATVNQSGAGNVATVNQY</sequence>
<protein>
    <recommendedName>
        <fullName evidence="7">Curlin associated repeat-containing protein</fullName>
    </recommendedName>
</protein>
<dbReference type="RefSeq" id="WP_045033724.1">
    <property type="nucleotide sequence ID" value="NZ_JRHC01000010.1"/>
</dbReference>
<dbReference type="InterPro" id="IPR009742">
    <property type="entry name" value="Curlin_rpt"/>
</dbReference>